<dbReference type="GO" id="GO:0004765">
    <property type="term" value="F:shikimate kinase activity"/>
    <property type="evidence" value="ECO:0007669"/>
    <property type="project" value="UniProtKB-UniRule"/>
</dbReference>
<accession>A0A369IH89</accession>
<feature type="binding site" evidence="7">
    <location>
        <position position="79"/>
    </location>
    <ligand>
        <name>substrate</name>
    </ligand>
</feature>
<dbReference type="GO" id="GO:0008652">
    <property type="term" value="P:amino acid biosynthetic process"/>
    <property type="evidence" value="ECO:0007669"/>
    <property type="project" value="UniProtKB-KW"/>
</dbReference>
<dbReference type="Proteomes" id="UP000253141">
    <property type="component" value="Unassembled WGS sequence"/>
</dbReference>
<dbReference type="HAMAP" id="MF_00109">
    <property type="entry name" value="Shikimate_kinase"/>
    <property type="match status" value="1"/>
</dbReference>
<comment type="cofactor">
    <cofactor evidence="7">
        <name>Mg(2+)</name>
        <dbReference type="ChEBI" id="CHEBI:18420"/>
    </cofactor>
    <text evidence="7">Binds 1 Mg(2+) ion per subunit.</text>
</comment>
<dbReference type="Pfam" id="PF01202">
    <property type="entry name" value="SKI"/>
    <property type="match status" value="1"/>
</dbReference>
<evidence type="ECO:0000256" key="1">
    <source>
        <dbReference type="ARBA" id="ARBA00022605"/>
    </source>
</evidence>
<dbReference type="AlphaFoldDB" id="A0A369IH89"/>
<dbReference type="SUPFAM" id="SSF52540">
    <property type="entry name" value="P-loop containing nucleoside triphosphate hydrolases"/>
    <property type="match status" value="1"/>
</dbReference>
<feature type="binding site" evidence="7">
    <location>
        <position position="119"/>
    </location>
    <ligand>
        <name>ATP</name>
        <dbReference type="ChEBI" id="CHEBI:30616"/>
    </ligand>
</feature>
<keyword evidence="9" id="KW-1185">Reference proteome</keyword>
<reference evidence="8 9" key="1">
    <citation type="submission" date="2018-07" db="EMBL/GenBank/DDBJ databases">
        <title>Genome analysis of Runella aurantiaca.</title>
        <authorList>
            <person name="Yang X."/>
        </authorList>
    </citation>
    <scope>NUCLEOTIDE SEQUENCE [LARGE SCALE GENOMIC DNA]</scope>
    <source>
        <strain evidence="8 9">YX9</strain>
    </source>
</reference>
<gene>
    <name evidence="7" type="primary">aroK</name>
    <name evidence="8" type="ORF">DVG78_00355</name>
</gene>
<name>A0A369IH89_9BACT</name>
<evidence type="ECO:0000313" key="9">
    <source>
        <dbReference type="Proteomes" id="UP000253141"/>
    </source>
</evidence>
<keyword evidence="3 7" id="KW-0547">Nucleotide-binding</keyword>
<dbReference type="InterPro" id="IPR031322">
    <property type="entry name" value="Shikimate/glucono_kinase"/>
</dbReference>
<feature type="binding site" evidence="7">
    <location>
        <position position="140"/>
    </location>
    <ligand>
        <name>substrate</name>
    </ligand>
</feature>
<comment type="caution">
    <text evidence="8">The sequence shown here is derived from an EMBL/GenBank/DDBJ whole genome shotgun (WGS) entry which is preliminary data.</text>
</comment>
<dbReference type="EMBL" id="QPIW01000001">
    <property type="protein sequence ID" value="RDB07555.1"/>
    <property type="molecule type" value="Genomic_DNA"/>
</dbReference>
<comment type="caution">
    <text evidence="7">Lacks conserved residue(s) required for the propagation of feature annotation.</text>
</comment>
<comment type="subunit">
    <text evidence="7">Monomer.</text>
</comment>
<dbReference type="PANTHER" id="PTHR21087">
    <property type="entry name" value="SHIKIMATE KINASE"/>
    <property type="match status" value="1"/>
</dbReference>
<evidence type="ECO:0000256" key="2">
    <source>
        <dbReference type="ARBA" id="ARBA00022679"/>
    </source>
</evidence>
<comment type="catalytic activity">
    <reaction evidence="7">
        <text>shikimate + ATP = 3-phosphoshikimate + ADP + H(+)</text>
        <dbReference type="Rhea" id="RHEA:13121"/>
        <dbReference type="ChEBI" id="CHEBI:15378"/>
        <dbReference type="ChEBI" id="CHEBI:30616"/>
        <dbReference type="ChEBI" id="CHEBI:36208"/>
        <dbReference type="ChEBI" id="CHEBI:145989"/>
        <dbReference type="ChEBI" id="CHEBI:456216"/>
        <dbReference type="EC" id="2.7.1.71"/>
    </reaction>
</comment>
<comment type="function">
    <text evidence="7">Catalyzes the specific phosphorylation of the 3-hydroxyl group of shikimic acid using ATP as a cosubstrate.</text>
</comment>
<evidence type="ECO:0000256" key="4">
    <source>
        <dbReference type="ARBA" id="ARBA00022777"/>
    </source>
</evidence>
<sequence length="172" mass="19777">MKNIFLVGLPSSGKTTLGKQLARHIRYRFVDTDVLIVKEEGMSINDIFAQKGEPYFREAEARILRAIRPDSKLIVATGGGIPYFYNNMAYIKANGISVFLDVSPEEILARIQRHSSNDRPTYRKQDTQLLQNLQQKYHDRLPFYSQADFTLKGENLQIKQLLDVLQEVVTEQ</sequence>
<dbReference type="GO" id="GO:0009073">
    <property type="term" value="P:aromatic amino acid family biosynthetic process"/>
    <property type="evidence" value="ECO:0007669"/>
    <property type="project" value="UniProtKB-KW"/>
</dbReference>
<keyword evidence="7" id="KW-0963">Cytoplasm</keyword>
<dbReference type="EC" id="2.7.1.71" evidence="7"/>
<comment type="pathway">
    <text evidence="7">Metabolic intermediate biosynthesis; chorismate biosynthesis; chorismate from D-erythrose 4-phosphate and phosphoenolpyruvate: step 5/7.</text>
</comment>
<protein>
    <recommendedName>
        <fullName evidence="7">Shikimate kinase</fullName>
        <shortName evidence="7">SK</shortName>
        <ecNumber evidence="7">2.7.1.71</ecNumber>
    </recommendedName>
</protein>
<keyword evidence="2 7" id="KW-0808">Transferase</keyword>
<evidence type="ECO:0000256" key="7">
    <source>
        <dbReference type="HAMAP-Rule" id="MF_00109"/>
    </source>
</evidence>
<dbReference type="CDD" id="cd00464">
    <property type="entry name" value="SK"/>
    <property type="match status" value="1"/>
</dbReference>
<comment type="similarity">
    <text evidence="7">Belongs to the shikimate kinase family.</text>
</comment>
<feature type="binding site" evidence="7">
    <location>
        <position position="33"/>
    </location>
    <ligand>
        <name>substrate</name>
    </ligand>
</feature>
<dbReference type="RefSeq" id="WP_114459098.1">
    <property type="nucleotide sequence ID" value="NZ_QPIW01000001.1"/>
</dbReference>
<feature type="binding site" evidence="7">
    <location>
        <position position="57"/>
    </location>
    <ligand>
        <name>substrate</name>
    </ligand>
</feature>
<keyword evidence="1 7" id="KW-0028">Amino-acid biosynthesis</keyword>
<keyword evidence="7" id="KW-0460">Magnesium</keyword>
<dbReference type="UniPathway" id="UPA00053">
    <property type="reaction ID" value="UER00088"/>
</dbReference>
<evidence type="ECO:0000256" key="3">
    <source>
        <dbReference type="ARBA" id="ARBA00022741"/>
    </source>
</evidence>
<dbReference type="GO" id="GO:0000287">
    <property type="term" value="F:magnesium ion binding"/>
    <property type="evidence" value="ECO:0007669"/>
    <property type="project" value="UniProtKB-UniRule"/>
</dbReference>
<dbReference type="PANTHER" id="PTHR21087:SF16">
    <property type="entry name" value="SHIKIMATE KINASE 1, CHLOROPLASTIC"/>
    <property type="match status" value="1"/>
</dbReference>
<dbReference type="Gene3D" id="3.40.50.300">
    <property type="entry name" value="P-loop containing nucleotide triphosphate hydrolases"/>
    <property type="match status" value="1"/>
</dbReference>
<keyword evidence="7" id="KW-0479">Metal-binding</keyword>
<dbReference type="InterPro" id="IPR000623">
    <property type="entry name" value="Shikimate_kinase/TSH1"/>
</dbReference>
<feature type="binding site" evidence="7">
    <location>
        <position position="15"/>
    </location>
    <ligand>
        <name>Mg(2+)</name>
        <dbReference type="ChEBI" id="CHEBI:18420"/>
    </ligand>
</feature>
<feature type="binding site" evidence="7">
    <location>
        <begin position="11"/>
        <end position="16"/>
    </location>
    <ligand>
        <name>ATP</name>
        <dbReference type="ChEBI" id="CHEBI:30616"/>
    </ligand>
</feature>
<dbReference type="PRINTS" id="PR01100">
    <property type="entry name" value="SHIKIMTKNASE"/>
</dbReference>
<dbReference type="GO" id="GO:0009423">
    <property type="term" value="P:chorismate biosynthetic process"/>
    <property type="evidence" value="ECO:0007669"/>
    <property type="project" value="UniProtKB-UniRule"/>
</dbReference>
<comment type="subcellular location">
    <subcellularLocation>
        <location evidence="7">Cytoplasm</location>
    </subcellularLocation>
</comment>
<organism evidence="8 9">
    <name type="scientific">Runella aurantiaca</name>
    <dbReference type="NCBI Taxonomy" id="2282308"/>
    <lineage>
        <taxon>Bacteria</taxon>
        <taxon>Pseudomonadati</taxon>
        <taxon>Bacteroidota</taxon>
        <taxon>Cytophagia</taxon>
        <taxon>Cytophagales</taxon>
        <taxon>Spirosomataceae</taxon>
        <taxon>Runella</taxon>
    </lineage>
</organism>
<dbReference type="InterPro" id="IPR027417">
    <property type="entry name" value="P-loop_NTPase"/>
</dbReference>
<evidence type="ECO:0000313" key="8">
    <source>
        <dbReference type="EMBL" id="RDB07555.1"/>
    </source>
</evidence>
<keyword evidence="5 7" id="KW-0067">ATP-binding</keyword>
<keyword evidence="6 7" id="KW-0057">Aromatic amino acid biosynthesis</keyword>
<evidence type="ECO:0000256" key="6">
    <source>
        <dbReference type="ARBA" id="ARBA00023141"/>
    </source>
</evidence>
<keyword evidence="4 7" id="KW-0418">Kinase</keyword>
<dbReference type="OrthoDB" id="9800332at2"/>
<dbReference type="GO" id="GO:0005524">
    <property type="term" value="F:ATP binding"/>
    <property type="evidence" value="ECO:0007669"/>
    <property type="project" value="UniProtKB-UniRule"/>
</dbReference>
<proteinExistence type="inferred from homology"/>
<evidence type="ECO:0000256" key="5">
    <source>
        <dbReference type="ARBA" id="ARBA00022840"/>
    </source>
</evidence>
<dbReference type="GO" id="GO:0005829">
    <property type="term" value="C:cytosol"/>
    <property type="evidence" value="ECO:0007669"/>
    <property type="project" value="TreeGrafter"/>
</dbReference>